<dbReference type="GO" id="GO:0046872">
    <property type="term" value="F:metal ion binding"/>
    <property type="evidence" value="ECO:0007669"/>
    <property type="project" value="UniProtKB-KW"/>
</dbReference>
<evidence type="ECO:0000313" key="13">
    <source>
        <dbReference type="Ensembl" id="ENSCCRP00015003132.1"/>
    </source>
</evidence>
<evidence type="ECO:0000256" key="2">
    <source>
        <dbReference type="ARBA" id="ARBA00009517"/>
    </source>
</evidence>
<feature type="domain" description="PDEase" evidence="12">
    <location>
        <begin position="218"/>
        <end position="547"/>
    </location>
</feature>
<feature type="binding site" evidence="9">
    <location>
        <position position="298"/>
    </location>
    <ligand>
        <name>Zn(2+)</name>
        <dbReference type="ChEBI" id="CHEBI:29105"/>
        <label>1</label>
    </ligand>
</feature>
<evidence type="ECO:0000259" key="12">
    <source>
        <dbReference type="PROSITE" id="PS51845"/>
    </source>
</evidence>
<dbReference type="GO" id="GO:0007165">
    <property type="term" value="P:signal transduction"/>
    <property type="evidence" value="ECO:0007669"/>
    <property type="project" value="InterPro"/>
</dbReference>
<accession>A0A8C1S8J9</accession>
<keyword evidence="5" id="KW-0114">cAMP</keyword>
<dbReference type="CDD" id="cd00077">
    <property type="entry name" value="HDc"/>
    <property type="match status" value="1"/>
</dbReference>
<reference evidence="13" key="1">
    <citation type="submission" date="2025-08" db="UniProtKB">
        <authorList>
            <consortium name="Ensembl"/>
        </authorList>
    </citation>
    <scope>IDENTIFICATION</scope>
</reference>
<proteinExistence type="inferred from homology"/>
<dbReference type="InterPro" id="IPR023174">
    <property type="entry name" value="PDEase_CS"/>
</dbReference>
<dbReference type="Proteomes" id="UP000694700">
    <property type="component" value="Unplaced"/>
</dbReference>
<dbReference type="EC" id="3.1.4.-" evidence="10"/>
<dbReference type="Gene3D" id="1.10.1300.10">
    <property type="entry name" value="3'5'-cyclic nucleotide phosphodiesterase, catalytic domain"/>
    <property type="match status" value="1"/>
</dbReference>
<evidence type="ECO:0000313" key="14">
    <source>
        <dbReference type="Proteomes" id="UP000694700"/>
    </source>
</evidence>
<comment type="cofactor">
    <cofactor evidence="10">
        <name>a divalent metal cation</name>
        <dbReference type="ChEBI" id="CHEBI:60240"/>
    </cofactor>
    <text evidence="10">Binds 2 divalent metal cations per subunit. Site 1 may preferentially bind zinc ions, while site 2 has a preference for magnesium and/or manganese ions.</text>
</comment>
<feature type="region of interest" description="Disordered" evidence="11">
    <location>
        <begin position="596"/>
        <end position="654"/>
    </location>
</feature>
<comment type="similarity">
    <text evidence="2">Belongs to the cyclic nucleotide phosphodiesterase family. PDE4 subfamily.</text>
</comment>
<dbReference type="InterPro" id="IPR040844">
    <property type="entry name" value="PDE4_UCR"/>
</dbReference>
<feature type="active site" description="Proton donor" evidence="7">
    <location>
        <position position="294"/>
    </location>
</feature>
<dbReference type="InterPro" id="IPR003607">
    <property type="entry name" value="HD/PDEase_dom"/>
</dbReference>
<organism evidence="13 14">
    <name type="scientific">Cyprinus carpio</name>
    <name type="common">Common carp</name>
    <dbReference type="NCBI Taxonomy" id="7962"/>
    <lineage>
        <taxon>Eukaryota</taxon>
        <taxon>Metazoa</taxon>
        <taxon>Chordata</taxon>
        <taxon>Craniata</taxon>
        <taxon>Vertebrata</taxon>
        <taxon>Euteleostomi</taxon>
        <taxon>Actinopterygii</taxon>
        <taxon>Neopterygii</taxon>
        <taxon>Teleostei</taxon>
        <taxon>Ostariophysi</taxon>
        <taxon>Cypriniformes</taxon>
        <taxon>Cyprinidae</taxon>
        <taxon>Cyprininae</taxon>
        <taxon>Cyprinus</taxon>
    </lineage>
</organism>
<dbReference type="SUPFAM" id="SSF109604">
    <property type="entry name" value="HD-domain/PDEase-like"/>
    <property type="match status" value="1"/>
</dbReference>
<dbReference type="PROSITE" id="PS51845">
    <property type="entry name" value="PDEASE_I_2"/>
    <property type="match status" value="1"/>
</dbReference>
<feature type="compositionally biased region" description="Polar residues" evidence="11">
    <location>
        <begin position="598"/>
        <end position="617"/>
    </location>
</feature>
<evidence type="ECO:0000256" key="1">
    <source>
        <dbReference type="ARBA" id="ARBA00004703"/>
    </source>
</evidence>
<dbReference type="PRINTS" id="PR00387">
    <property type="entry name" value="PDIESTERASE1"/>
</dbReference>
<evidence type="ECO:0000256" key="3">
    <source>
        <dbReference type="ARBA" id="ARBA00022723"/>
    </source>
</evidence>
<evidence type="ECO:0000256" key="10">
    <source>
        <dbReference type="RuleBase" id="RU363067"/>
    </source>
</evidence>
<dbReference type="AlphaFoldDB" id="A0A8C1S8J9"/>
<name>A0A8C1S8J9_CYPCA</name>
<comment type="pathway">
    <text evidence="1">Purine metabolism; 3',5'-cyclic AMP degradation; AMP from 3',5'-cyclic AMP: step 1/1.</text>
</comment>
<dbReference type="Pfam" id="PF18100">
    <property type="entry name" value="PDE4_UCR"/>
    <property type="match status" value="1"/>
</dbReference>
<evidence type="ECO:0000256" key="9">
    <source>
        <dbReference type="PIRSR" id="PIRSR623088-3"/>
    </source>
</evidence>
<dbReference type="InterPro" id="IPR036971">
    <property type="entry name" value="PDEase_catalytic_dom_sf"/>
</dbReference>
<feature type="binding site" evidence="9">
    <location>
        <position position="452"/>
    </location>
    <ligand>
        <name>Zn(2+)</name>
        <dbReference type="ChEBI" id="CHEBI:29105"/>
        <label>1</label>
    </ligand>
</feature>
<sequence>CICVFDVENGLSVGRSPLESQASPGSGLVLQANFPHSQRRESFLYRSDSDFDLSPKAMSRNSSTVLASLRTVRSNFAVLTHQQDRVLSNCLEYNNAWLYFAEEPFQKLAVETLDELDWCLEQLETLKTRHSVSEMASNKFKRMLNRELTQLSETSKSGNQVSEFISSTFLEKQHDMEIMSPPTKEKEKKKWPMSQISGVKKPSHSSSVAASSIPRFGIRTDQEDLLAKELEDFDKWGVDIFKISEYSGNRPLTVAMYTIFQERDLLKSFKIPVDTFITYMMALEENYHADVAYHNSIHAADVVQSTNVLLSTPALEAVFTDLEILAAMFASAIHDVDHPGVSNQFLVNTNSELALMYNDSSVLENHHLAVGFKLLQEENCDIFQNLTKKQRQSLRKMVIDMVLATDMSKHMNLLADLKTMVETKKVTSLGVLLLDNYSDRIQVLQNMVHCADLSNPTKPLELYRQWTNRIMVEFFTQGDRERDKGIEISPMCDKHNASIEKSQVGFIDYIVHPLWETWADLVHPDAQEILDMLEDNREWYQSMIPHSPTSTPEDKGGVFGMGAMGGGIASAGEKFQFELTLEEEGESDIESPVDEEFTSTAQDSAPCTQQANLTTHSPGCRTMSFKMGEPPDSEDENRELDQEGKSVSCLRLGT</sequence>
<protein>
    <recommendedName>
        <fullName evidence="10">Phosphodiesterase</fullName>
        <ecNumber evidence="10">3.1.4.-</ecNumber>
    </recommendedName>
</protein>
<comment type="catalytic activity">
    <reaction evidence="6">
        <text>3',5'-cyclic AMP + H2O = AMP + H(+)</text>
        <dbReference type="Rhea" id="RHEA:25277"/>
        <dbReference type="ChEBI" id="CHEBI:15377"/>
        <dbReference type="ChEBI" id="CHEBI:15378"/>
        <dbReference type="ChEBI" id="CHEBI:58165"/>
        <dbReference type="ChEBI" id="CHEBI:456215"/>
        <dbReference type="EC" id="3.1.4.53"/>
    </reaction>
    <physiologicalReaction direction="left-to-right" evidence="6">
        <dbReference type="Rhea" id="RHEA:25278"/>
    </physiologicalReaction>
</comment>
<feature type="binding site" evidence="8">
    <location>
        <position position="503"/>
    </location>
    <ligand>
        <name>AMP</name>
        <dbReference type="ChEBI" id="CHEBI:456215"/>
    </ligand>
</feature>
<keyword evidence="4 10" id="KW-0378">Hydrolase</keyword>
<dbReference type="UniPathway" id="UPA00762">
    <property type="reaction ID" value="UER00747"/>
</dbReference>
<dbReference type="InterPro" id="IPR023088">
    <property type="entry name" value="PDEase"/>
</dbReference>
<dbReference type="PANTHER" id="PTHR11347">
    <property type="entry name" value="CYCLIC NUCLEOTIDE PHOSPHODIESTERASE"/>
    <property type="match status" value="1"/>
</dbReference>
<feature type="binding site" evidence="8">
    <location>
        <begin position="294"/>
        <end position="298"/>
    </location>
    <ligand>
        <name>AMP</name>
        <dbReference type="ChEBI" id="CHEBI:456215"/>
    </ligand>
</feature>
<dbReference type="GO" id="GO:0006198">
    <property type="term" value="P:cAMP catabolic process"/>
    <property type="evidence" value="ECO:0007669"/>
    <property type="project" value="UniProtKB-UniPathway"/>
</dbReference>
<dbReference type="GO" id="GO:0004115">
    <property type="term" value="F:3',5'-cyclic-AMP phosphodiesterase activity"/>
    <property type="evidence" value="ECO:0007669"/>
    <property type="project" value="UniProtKB-EC"/>
</dbReference>
<evidence type="ECO:0000256" key="5">
    <source>
        <dbReference type="ARBA" id="ARBA00023149"/>
    </source>
</evidence>
<feature type="binding site" evidence="8">
    <location>
        <position position="335"/>
    </location>
    <ligand>
        <name>AMP</name>
        <dbReference type="ChEBI" id="CHEBI:456215"/>
    </ligand>
</feature>
<dbReference type="InterPro" id="IPR002073">
    <property type="entry name" value="PDEase_catalytic_dom"/>
</dbReference>
<feature type="binding site" evidence="8">
    <location>
        <position position="452"/>
    </location>
    <ligand>
        <name>AMP</name>
        <dbReference type="ChEBI" id="CHEBI:456215"/>
    </ligand>
</feature>
<feature type="binding site" evidence="9">
    <location>
        <position position="334"/>
    </location>
    <ligand>
        <name>Zn(2+)</name>
        <dbReference type="ChEBI" id="CHEBI:29105"/>
        <label>1</label>
    </ligand>
</feature>
<keyword evidence="3 9" id="KW-0479">Metal-binding</keyword>
<dbReference type="PROSITE" id="PS00126">
    <property type="entry name" value="PDEASE_I_1"/>
    <property type="match status" value="1"/>
</dbReference>
<evidence type="ECO:0000256" key="11">
    <source>
        <dbReference type="SAM" id="MobiDB-lite"/>
    </source>
</evidence>
<dbReference type="Ensembl" id="ENSCCRT00015003281.1">
    <property type="protein sequence ID" value="ENSCCRP00015003132.1"/>
    <property type="gene ID" value="ENSCCRG00015001644.1"/>
</dbReference>
<dbReference type="FunFam" id="1.10.1300.10:FF:000001">
    <property type="entry name" value="Phosphodiesterase"/>
    <property type="match status" value="1"/>
</dbReference>
<feature type="binding site" evidence="9">
    <location>
        <position position="335"/>
    </location>
    <ligand>
        <name>Zn(2+)</name>
        <dbReference type="ChEBI" id="CHEBI:29105"/>
        <label>2</label>
    </ligand>
</feature>
<dbReference type="SMART" id="SM00471">
    <property type="entry name" value="HDc"/>
    <property type="match status" value="1"/>
</dbReference>
<feature type="binding site" evidence="9">
    <location>
        <position position="335"/>
    </location>
    <ligand>
        <name>Zn(2+)</name>
        <dbReference type="ChEBI" id="CHEBI:29105"/>
        <label>1</label>
    </ligand>
</feature>
<evidence type="ECO:0000256" key="6">
    <source>
        <dbReference type="ARBA" id="ARBA00033681"/>
    </source>
</evidence>
<evidence type="ECO:0000256" key="8">
    <source>
        <dbReference type="PIRSR" id="PIRSR623088-2"/>
    </source>
</evidence>
<dbReference type="Pfam" id="PF00233">
    <property type="entry name" value="PDEase_I"/>
    <property type="match status" value="1"/>
</dbReference>
<evidence type="ECO:0000256" key="7">
    <source>
        <dbReference type="PIRSR" id="PIRSR623088-1"/>
    </source>
</evidence>
<evidence type="ECO:0000256" key="4">
    <source>
        <dbReference type="ARBA" id="ARBA00022801"/>
    </source>
</evidence>